<dbReference type="AlphaFoldDB" id="A0A644X9Q0"/>
<name>A0A644X9Q0_9ZZZZ</name>
<reference evidence="1" key="1">
    <citation type="submission" date="2019-08" db="EMBL/GenBank/DDBJ databases">
        <authorList>
            <person name="Kucharzyk K."/>
            <person name="Murdoch R.W."/>
            <person name="Higgins S."/>
            <person name="Loffler F."/>
        </authorList>
    </citation>
    <scope>NUCLEOTIDE SEQUENCE</scope>
</reference>
<dbReference type="EMBL" id="VSSQ01002038">
    <property type="protein sequence ID" value="MPM12915.1"/>
    <property type="molecule type" value="Genomic_DNA"/>
</dbReference>
<accession>A0A644X9Q0</accession>
<organism evidence="1">
    <name type="scientific">bioreactor metagenome</name>
    <dbReference type="NCBI Taxonomy" id="1076179"/>
    <lineage>
        <taxon>unclassified sequences</taxon>
        <taxon>metagenomes</taxon>
        <taxon>ecological metagenomes</taxon>
    </lineage>
</organism>
<proteinExistence type="predicted"/>
<gene>
    <name evidence="1" type="ORF">SDC9_59270</name>
</gene>
<sequence>MGFAYDYEIDNLIQIFDNDLNGFTIFECVDSDLDIARYKLE</sequence>
<protein>
    <submittedName>
        <fullName evidence="1">Uncharacterized protein</fullName>
    </submittedName>
</protein>
<evidence type="ECO:0000313" key="1">
    <source>
        <dbReference type="EMBL" id="MPM12915.1"/>
    </source>
</evidence>
<comment type="caution">
    <text evidence="1">The sequence shown here is derived from an EMBL/GenBank/DDBJ whole genome shotgun (WGS) entry which is preliminary data.</text>
</comment>